<proteinExistence type="predicted"/>
<protein>
    <submittedName>
        <fullName evidence="1">Uncharacterized protein</fullName>
    </submittedName>
</protein>
<comment type="caution">
    <text evidence="1">The sequence shown here is derived from an EMBL/GenBank/DDBJ whole genome shotgun (WGS) entry which is preliminary data.</text>
</comment>
<dbReference type="Proteomes" id="UP001054945">
    <property type="component" value="Unassembled WGS sequence"/>
</dbReference>
<accession>A0AAV4Y6P5</accession>
<reference evidence="1 2" key="1">
    <citation type="submission" date="2021-06" db="EMBL/GenBank/DDBJ databases">
        <title>Caerostris extrusa draft genome.</title>
        <authorList>
            <person name="Kono N."/>
            <person name="Arakawa K."/>
        </authorList>
    </citation>
    <scope>NUCLEOTIDE SEQUENCE [LARGE SCALE GENOMIC DNA]</scope>
</reference>
<evidence type="ECO:0000313" key="1">
    <source>
        <dbReference type="EMBL" id="GIZ01824.1"/>
    </source>
</evidence>
<sequence length="107" mass="11987">MGKSVGAKSLSVQCQWRPTFPETGPLLHRMLFQPPTGRMECNHLAKRFLFHPSTPSLHKCISFSCHGNETLRINFSSEVRGGEKVHLIRRGIFSMPIFGFGGFLLTG</sequence>
<dbReference type="EMBL" id="BPLR01001354">
    <property type="protein sequence ID" value="GIZ01824.1"/>
    <property type="molecule type" value="Genomic_DNA"/>
</dbReference>
<organism evidence="1 2">
    <name type="scientific">Caerostris extrusa</name>
    <name type="common">Bark spider</name>
    <name type="synonym">Caerostris bankana</name>
    <dbReference type="NCBI Taxonomy" id="172846"/>
    <lineage>
        <taxon>Eukaryota</taxon>
        <taxon>Metazoa</taxon>
        <taxon>Ecdysozoa</taxon>
        <taxon>Arthropoda</taxon>
        <taxon>Chelicerata</taxon>
        <taxon>Arachnida</taxon>
        <taxon>Araneae</taxon>
        <taxon>Araneomorphae</taxon>
        <taxon>Entelegynae</taxon>
        <taxon>Araneoidea</taxon>
        <taxon>Araneidae</taxon>
        <taxon>Caerostris</taxon>
    </lineage>
</organism>
<gene>
    <name evidence="1" type="ORF">CEXT_801981</name>
</gene>
<dbReference type="AlphaFoldDB" id="A0AAV4Y6P5"/>
<name>A0AAV4Y6P5_CAEEX</name>
<evidence type="ECO:0000313" key="2">
    <source>
        <dbReference type="Proteomes" id="UP001054945"/>
    </source>
</evidence>
<keyword evidence="2" id="KW-1185">Reference proteome</keyword>